<evidence type="ECO:0000256" key="1">
    <source>
        <dbReference type="ARBA" id="ARBA00022801"/>
    </source>
</evidence>
<comment type="caution">
    <text evidence="4">The sequence shown here is derived from an EMBL/GenBank/DDBJ whole genome shotgun (WGS) entry which is preliminary data.</text>
</comment>
<evidence type="ECO:0000313" key="5">
    <source>
        <dbReference type="Proteomes" id="UP001629059"/>
    </source>
</evidence>
<feature type="chain" id="PRO_5046756430" evidence="2">
    <location>
        <begin position="19"/>
        <end position="663"/>
    </location>
</feature>
<dbReference type="EC" id="3.4.-.-" evidence="4"/>
<accession>A0ABW8Y8B1</accession>
<gene>
    <name evidence="4" type="ORF">ABS768_02890</name>
</gene>
<keyword evidence="5" id="KW-1185">Reference proteome</keyword>
<dbReference type="GO" id="GO:0016787">
    <property type="term" value="F:hydrolase activity"/>
    <property type="evidence" value="ECO:0007669"/>
    <property type="project" value="UniProtKB-KW"/>
</dbReference>
<keyword evidence="1 4" id="KW-0378">Hydrolase</keyword>
<dbReference type="EMBL" id="JBELQB010000002">
    <property type="protein sequence ID" value="MFL9836426.1"/>
    <property type="molecule type" value="Genomic_DNA"/>
</dbReference>
<dbReference type="InterPro" id="IPR002470">
    <property type="entry name" value="Peptidase_S9A"/>
</dbReference>
<dbReference type="InterPro" id="IPR029058">
    <property type="entry name" value="AB_hydrolase_fold"/>
</dbReference>
<evidence type="ECO:0000256" key="2">
    <source>
        <dbReference type="SAM" id="SignalP"/>
    </source>
</evidence>
<dbReference type="PANTHER" id="PTHR42776">
    <property type="entry name" value="SERINE PEPTIDASE S9 FAMILY MEMBER"/>
    <property type="match status" value="1"/>
</dbReference>
<dbReference type="RefSeq" id="WP_408073476.1">
    <property type="nucleotide sequence ID" value="NZ_JBELQB010000002.1"/>
</dbReference>
<sequence>MKKSILNFLAFAIFTGMAAQEKTDLPGNTSLPSSKQELEKLAAQEKGSYKYSVEDYFKKPMQSSFKFSPDGKFFSYMEKDDNGKRHVYVKNTTTDKVTRVIEEGKDLVRGYGWANNNRLIYIMDNGGNENFHLFAVNLDGANQKDLTPFDGVRVNILNGLKDQKDYMIIEMNKDNPQVFEPYKININTGELEKLFENTDLSNPISGYDFDKDGNLKAYTQQQNGTDYVLYYRPGNDKSFKKAKETNWQQQFAILEFNYATPNPHDAYVLTNLDNNTKEIVLYDFEKGKTIKKIFSNDTYDLSGTETSRKRGYELDAYYYTGEKSEVIPVSETYKKLYKKFKKQFGDKEVAITNVTDDEDKYLLYVGSDKLYGIYYFYDAEKDTFKEIFNLMPNLKEEDMAEMRPVKFTSRDGLTVYGYLTIPNEAKNGKKVPLIVNPHGGPYGPRDTWGFNPETQLFASRGYATLQVNYRGSGGYGKEFYLAGNKQIGRKMLNDLEDGVAYVKSLGMIDDSKIAIYGGSYGGLATLGSLVKTPDLYTCGVDYVGVSNLFTFFKSFPPYWKPYLKQVYAQWYDETSETDIEIMKQVSPALNVDKITKPLFVVQGANDPRVNINESDQVVENLRKRGFDVPYMVKYNEGHGFGHEDNRLELYKCMMGFFAKHLKQ</sequence>
<feature type="domain" description="Peptidase S9 prolyl oligopeptidase catalytic" evidence="3">
    <location>
        <begin position="448"/>
        <end position="662"/>
    </location>
</feature>
<dbReference type="Pfam" id="PF00326">
    <property type="entry name" value="Peptidase_S9"/>
    <property type="match status" value="1"/>
</dbReference>
<dbReference type="PRINTS" id="PR00862">
    <property type="entry name" value="PROLIGOPTASE"/>
</dbReference>
<reference evidence="4 5" key="1">
    <citation type="submission" date="2024-06" db="EMBL/GenBank/DDBJ databases">
        <authorList>
            <person name="Kaempfer P."/>
            <person name="Viver T."/>
        </authorList>
    </citation>
    <scope>NUCLEOTIDE SEQUENCE [LARGE SCALE GENOMIC DNA]</scope>
    <source>
        <strain evidence="4 5">ST-75</strain>
    </source>
</reference>
<name>A0ABW8Y8B1_9FLAO</name>
<dbReference type="PANTHER" id="PTHR42776:SF27">
    <property type="entry name" value="DIPEPTIDYL PEPTIDASE FAMILY MEMBER 6"/>
    <property type="match status" value="1"/>
</dbReference>
<organism evidence="4 5">
    <name type="scientific">Flavobacterium rhizophilum</name>
    <dbReference type="NCBI Taxonomy" id="3163296"/>
    <lineage>
        <taxon>Bacteria</taxon>
        <taxon>Pseudomonadati</taxon>
        <taxon>Bacteroidota</taxon>
        <taxon>Flavobacteriia</taxon>
        <taxon>Flavobacteriales</taxon>
        <taxon>Flavobacteriaceae</taxon>
        <taxon>Flavobacterium</taxon>
    </lineage>
</organism>
<dbReference type="Gene3D" id="2.120.10.30">
    <property type="entry name" value="TolB, C-terminal domain"/>
    <property type="match status" value="1"/>
</dbReference>
<dbReference type="InterPro" id="IPR011042">
    <property type="entry name" value="6-blade_b-propeller_TolB-like"/>
</dbReference>
<proteinExistence type="predicted"/>
<dbReference type="InterPro" id="IPR001375">
    <property type="entry name" value="Peptidase_S9_cat"/>
</dbReference>
<keyword evidence="2" id="KW-0732">Signal</keyword>
<dbReference type="Gene3D" id="3.40.50.1820">
    <property type="entry name" value="alpha/beta hydrolase"/>
    <property type="match status" value="1"/>
</dbReference>
<feature type="signal peptide" evidence="2">
    <location>
        <begin position="1"/>
        <end position="18"/>
    </location>
</feature>
<dbReference type="SUPFAM" id="SSF53474">
    <property type="entry name" value="alpha/beta-Hydrolases"/>
    <property type="match status" value="1"/>
</dbReference>
<dbReference type="Proteomes" id="UP001629059">
    <property type="component" value="Unassembled WGS sequence"/>
</dbReference>
<protein>
    <submittedName>
        <fullName evidence="4">S9 family peptidase</fullName>
        <ecNumber evidence="4">3.4.-.-</ecNumber>
    </submittedName>
</protein>
<evidence type="ECO:0000313" key="4">
    <source>
        <dbReference type="EMBL" id="MFL9836426.1"/>
    </source>
</evidence>
<evidence type="ECO:0000259" key="3">
    <source>
        <dbReference type="Pfam" id="PF00326"/>
    </source>
</evidence>
<dbReference type="SUPFAM" id="SSF82171">
    <property type="entry name" value="DPP6 N-terminal domain-like"/>
    <property type="match status" value="1"/>
</dbReference>